<dbReference type="Pfam" id="PF18803">
    <property type="entry name" value="CxC2"/>
    <property type="match status" value="1"/>
</dbReference>
<gene>
    <name evidence="2" type="ORF">BDN71DRAFT_1505821</name>
</gene>
<evidence type="ECO:0000259" key="1">
    <source>
        <dbReference type="Pfam" id="PF18803"/>
    </source>
</evidence>
<dbReference type="InterPro" id="IPR041457">
    <property type="entry name" value="CxC2_KDZ-assoc"/>
</dbReference>
<accession>A0A9P5ZYH1</accession>
<protein>
    <recommendedName>
        <fullName evidence="1">CxC2-like cysteine cluster KDZ transposase-associated domain-containing protein</fullName>
    </recommendedName>
</protein>
<dbReference type="AlphaFoldDB" id="A0A9P5ZYH1"/>
<comment type="caution">
    <text evidence="2">The sequence shown here is derived from an EMBL/GenBank/DDBJ whole genome shotgun (WGS) entry which is preliminary data.</text>
</comment>
<dbReference type="PANTHER" id="PTHR33096:SF1">
    <property type="entry name" value="CXC1-LIKE CYSTEINE CLUSTER ASSOCIATED WITH KDZ TRANSPOSASES DOMAIN-CONTAINING PROTEIN"/>
    <property type="match status" value="1"/>
</dbReference>
<dbReference type="InterPro" id="IPR040521">
    <property type="entry name" value="KDZ"/>
</dbReference>
<dbReference type="OrthoDB" id="3261436at2759"/>
<keyword evidence="3" id="KW-1185">Reference proteome</keyword>
<evidence type="ECO:0000313" key="2">
    <source>
        <dbReference type="EMBL" id="KAF9496309.1"/>
    </source>
</evidence>
<feature type="domain" description="CxC2-like cysteine cluster KDZ transposase-associated" evidence="1">
    <location>
        <begin position="190"/>
        <end position="297"/>
    </location>
</feature>
<name>A0A9P5ZYH1_PLEER</name>
<organism evidence="2 3">
    <name type="scientific">Pleurotus eryngii</name>
    <name type="common">Boletus of the steppes</name>
    <dbReference type="NCBI Taxonomy" id="5323"/>
    <lineage>
        <taxon>Eukaryota</taxon>
        <taxon>Fungi</taxon>
        <taxon>Dikarya</taxon>
        <taxon>Basidiomycota</taxon>
        <taxon>Agaricomycotina</taxon>
        <taxon>Agaricomycetes</taxon>
        <taxon>Agaricomycetidae</taxon>
        <taxon>Agaricales</taxon>
        <taxon>Pleurotineae</taxon>
        <taxon>Pleurotaceae</taxon>
        <taxon>Pleurotus</taxon>
    </lineage>
</organism>
<proteinExistence type="predicted"/>
<reference evidence="2" key="1">
    <citation type="submission" date="2020-11" db="EMBL/GenBank/DDBJ databases">
        <authorList>
            <consortium name="DOE Joint Genome Institute"/>
            <person name="Ahrendt S."/>
            <person name="Riley R."/>
            <person name="Andreopoulos W."/>
            <person name="Labutti K."/>
            <person name="Pangilinan J."/>
            <person name="Ruiz-Duenas F.J."/>
            <person name="Barrasa J.M."/>
            <person name="Sanchez-Garcia M."/>
            <person name="Camarero S."/>
            <person name="Miyauchi S."/>
            <person name="Serrano A."/>
            <person name="Linde D."/>
            <person name="Babiker R."/>
            <person name="Drula E."/>
            <person name="Ayuso-Fernandez I."/>
            <person name="Pacheco R."/>
            <person name="Padilla G."/>
            <person name="Ferreira P."/>
            <person name="Barriuso J."/>
            <person name="Kellner H."/>
            <person name="Castanera R."/>
            <person name="Alfaro M."/>
            <person name="Ramirez L."/>
            <person name="Pisabarro A.G."/>
            <person name="Kuo A."/>
            <person name="Tritt A."/>
            <person name="Lipzen A."/>
            <person name="He G."/>
            <person name="Yan M."/>
            <person name="Ng V."/>
            <person name="Cullen D."/>
            <person name="Martin F."/>
            <person name="Rosso M.-N."/>
            <person name="Henrissat B."/>
            <person name="Hibbett D."/>
            <person name="Martinez A.T."/>
            <person name="Grigoriev I.V."/>
        </authorList>
    </citation>
    <scope>NUCLEOTIDE SEQUENCE</scope>
    <source>
        <strain evidence="2">ATCC 90797</strain>
    </source>
</reference>
<dbReference type="Proteomes" id="UP000807025">
    <property type="component" value="Unassembled WGS sequence"/>
</dbReference>
<dbReference type="EMBL" id="MU154553">
    <property type="protein sequence ID" value="KAF9496309.1"/>
    <property type="molecule type" value="Genomic_DNA"/>
</dbReference>
<evidence type="ECO:0000313" key="3">
    <source>
        <dbReference type="Proteomes" id="UP000807025"/>
    </source>
</evidence>
<dbReference type="PANTHER" id="PTHR33096">
    <property type="entry name" value="CXC2 DOMAIN-CONTAINING PROTEIN"/>
    <property type="match status" value="1"/>
</dbReference>
<sequence>MWRLKCLAVDVKHFEDDEDESLRSPPQSIHRYTDFTLRGNGMSARSFVYTTNNIIQFPPALPYPQNEVDRPEAVSMHDNDSDAPADDQGDYVDPTLKARYRKCTFAGDNPMLVWMQERDLFIAEFLRLEVPEEGLASCSTLECTSAGLFWCPQCSDIRLFCQTCIVERHKASPFHVVEIWNFQFFAHCSLQSLGLSIQLGHPLGVSCLNPTRAYEKGFTVITSHGIVTTTLRFCDCAEAVSRPAQLLRARLFPAMTINPHTAATFEVLHLFQLLTFGSKVLGFEFYTALVRLTDNLGESQPDRYNIFMRIVQQWHHIRMLKWAGRGHAPEGVAGTNEGECAVLCPTCPHPGKNLPTDWRAVPASKGWIYSLFLAIDANFRLKRLSVSDDKRDPGLHTGFAYFVEEKKYKVFLAQTTDLPHEPSTCSNYDAVKSASICGGKGVTASGVGTIECSRHNMKRPLSVGNLQLGEKYANMDYLYFSSLNNHSPASCIISYDIACQWTRNMSKRATVYPPGAVGTRYHQLSIKYLVPKFHLYAHRSECQNNYSFKFTPYVSRTDGESPERGWAAMNPVSSSMKEMGPGSRRDTLDDHFSDYNWCKVVSMHLTLLRRIQEAIPMRAKHVSAFLELSKSLPLDTTNAFNMMIWDFKAGKSSKNPYETTLAVESQLKVRLVLAEEDAAAIARDESLNIHSTVSLSILIHQGLELEDQQVRLVIDSKALGTSATKHQRLQVIKRHSRLQRRITIWCQVQALYMPGVVGLRSAADENDATSAKTIKLLLPLTAISSITCDKKLAEYEWRLHYGLVFDCLVELCCHLLVLNTMYQSKDAYICGQKHNTQSNALIHGVQSRIKYVSNKYRTGRTALTALSEFLGMDGQWESTIRPLLDTNI</sequence>
<dbReference type="Pfam" id="PF18758">
    <property type="entry name" value="KDZ"/>
    <property type="match status" value="1"/>
</dbReference>